<gene>
    <name evidence="1" type="ORF">JOE21_000257</name>
</gene>
<comment type="caution">
    <text evidence="1">The sequence shown here is derived from an EMBL/GenBank/DDBJ whole genome shotgun (WGS) entry which is preliminary data.</text>
</comment>
<dbReference type="Proteomes" id="UP001185012">
    <property type="component" value="Unassembled WGS sequence"/>
</dbReference>
<proteinExistence type="predicted"/>
<evidence type="ECO:0000313" key="2">
    <source>
        <dbReference type="Proteomes" id="UP001185012"/>
    </source>
</evidence>
<sequence length="228" mass="27297">MLRIFQDEEKKRKAMEQAKRLWEVSLQKGKSGLEKGLEVGKSSVKKAWKQIQEERARREREKAYQEEYEAQFRYQDEDLTFTMLISAEEAKIYEKAKRKLNEVKRVHADPRVHKEWEAKKYLSLHDYFTAKIAHFLQRRNEDPVALHWAIRYCERQIEYAPVAKKAYQMDPYHFGLPEHPGFNGLIGLYAEVDEWEDALRLCKQAKEQGWDGDWDAKILELEARLRHQ</sequence>
<evidence type="ECO:0000313" key="1">
    <source>
        <dbReference type="EMBL" id="MDR6224269.1"/>
    </source>
</evidence>
<protein>
    <submittedName>
        <fullName evidence="1">Pentatricopeptide repeat protein</fullName>
    </submittedName>
</protein>
<name>A0ABU1IHL9_9BACL</name>
<organism evidence="1 2">
    <name type="scientific">Desmospora profundinema</name>
    <dbReference type="NCBI Taxonomy" id="1571184"/>
    <lineage>
        <taxon>Bacteria</taxon>
        <taxon>Bacillati</taxon>
        <taxon>Bacillota</taxon>
        <taxon>Bacilli</taxon>
        <taxon>Bacillales</taxon>
        <taxon>Thermoactinomycetaceae</taxon>
        <taxon>Desmospora</taxon>
    </lineage>
</organism>
<keyword evidence="2" id="KW-1185">Reference proteome</keyword>
<dbReference type="EMBL" id="JAVDQG010000001">
    <property type="protein sequence ID" value="MDR6224269.1"/>
    <property type="molecule type" value="Genomic_DNA"/>
</dbReference>
<reference evidence="1 2" key="1">
    <citation type="submission" date="2023-07" db="EMBL/GenBank/DDBJ databases">
        <title>Genomic Encyclopedia of Type Strains, Phase IV (KMG-IV): sequencing the most valuable type-strain genomes for metagenomic binning, comparative biology and taxonomic classification.</title>
        <authorList>
            <person name="Goeker M."/>
        </authorList>
    </citation>
    <scope>NUCLEOTIDE SEQUENCE [LARGE SCALE GENOMIC DNA]</scope>
    <source>
        <strain evidence="1 2">DSM 45903</strain>
    </source>
</reference>
<accession>A0ABU1IHL9</accession>
<dbReference type="RefSeq" id="WP_309861353.1">
    <property type="nucleotide sequence ID" value="NZ_JAVDQG010000001.1"/>
</dbReference>